<dbReference type="OrthoDB" id="2785498at2759"/>
<protein>
    <submittedName>
        <fullName evidence="6">Zinc finger MYND domain-containing protein</fullName>
    </submittedName>
</protein>
<dbReference type="Gene3D" id="6.10.140.2220">
    <property type="match status" value="1"/>
</dbReference>
<keyword evidence="1" id="KW-0479">Metal-binding</keyword>
<organism evidence="6 7">
    <name type="scientific">Phanerochaete sordida</name>
    <dbReference type="NCBI Taxonomy" id="48140"/>
    <lineage>
        <taxon>Eukaryota</taxon>
        <taxon>Fungi</taxon>
        <taxon>Dikarya</taxon>
        <taxon>Basidiomycota</taxon>
        <taxon>Agaricomycotina</taxon>
        <taxon>Agaricomycetes</taxon>
        <taxon>Polyporales</taxon>
        <taxon>Phanerochaetaceae</taxon>
        <taxon>Phanerochaete</taxon>
    </lineage>
</organism>
<dbReference type="InterPro" id="IPR002893">
    <property type="entry name" value="Znf_MYND"/>
</dbReference>
<dbReference type="Proteomes" id="UP000703269">
    <property type="component" value="Unassembled WGS sequence"/>
</dbReference>
<proteinExistence type="predicted"/>
<reference evidence="6 7" key="1">
    <citation type="submission" date="2021-08" db="EMBL/GenBank/DDBJ databases">
        <title>Draft Genome Sequence of Phanerochaete sordida strain YK-624.</title>
        <authorList>
            <person name="Mori T."/>
            <person name="Dohra H."/>
            <person name="Suzuki T."/>
            <person name="Kawagishi H."/>
            <person name="Hirai H."/>
        </authorList>
    </citation>
    <scope>NUCLEOTIDE SEQUENCE [LARGE SCALE GENOMIC DNA]</scope>
    <source>
        <strain evidence="6 7">YK-624</strain>
    </source>
</reference>
<sequence>MEVPQTRPLDVESRAARREFAQCQNCRKNKDQHKIRLSVCTGCKISTYCSVECQKAHWRIHKPICLRNRQTSKEIMERYDSEASIVQRDEDAPLATPTEILSDLRAFTAKFTPAIFQAAFNALELARLGKTWQQCVVWVLLERVPGPSADTKPWQRWHVLNVLPAPTEFVSAKMGGDRYEFPKKKRDLEREQLEKGNTGAITVIVSGGYQKINLLLHNVTCIGFGPHSQGALKIEENWDNTFKETVERMCGRDPAARSQQAGPSQRS</sequence>
<dbReference type="Pfam" id="PF01753">
    <property type="entry name" value="zf-MYND"/>
    <property type="match status" value="1"/>
</dbReference>
<evidence type="ECO:0000256" key="4">
    <source>
        <dbReference type="PROSITE-ProRule" id="PRU00134"/>
    </source>
</evidence>
<keyword evidence="3" id="KW-0862">Zinc</keyword>
<dbReference type="SUPFAM" id="SSF144232">
    <property type="entry name" value="HIT/MYND zinc finger-like"/>
    <property type="match status" value="1"/>
</dbReference>
<dbReference type="EMBL" id="BPQB01000002">
    <property type="protein sequence ID" value="GJE85376.1"/>
    <property type="molecule type" value="Genomic_DNA"/>
</dbReference>
<dbReference type="GO" id="GO:0008270">
    <property type="term" value="F:zinc ion binding"/>
    <property type="evidence" value="ECO:0007669"/>
    <property type="project" value="UniProtKB-KW"/>
</dbReference>
<accession>A0A9P3L7S4</accession>
<name>A0A9P3L7S4_9APHY</name>
<feature type="domain" description="MYND-type" evidence="5">
    <location>
        <begin position="23"/>
        <end position="65"/>
    </location>
</feature>
<evidence type="ECO:0000256" key="2">
    <source>
        <dbReference type="ARBA" id="ARBA00022771"/>
    </source>
</evidence>
<dbReference type="PROSITE" id="PS01360">
    <property type="entry name" value="ZF_MYND_1"/>
    <property type="match status" value="1"/>
</dbReference>
<comment type="caution">
    <text evidence="6">The sequence shown here is derived from an EMBL/GenBank/DDBJ whole genome shotgun (WGS) entry which is preliminary data.</text>
</comment>
<keyword evidence="7" id="KW-1185">Reference proteome</keyword>
<keyword evidence="2 4" id="KW-0863">Zinc-finger</keyword>
<gene>
    <name evidence="6" type="ORF">PsYK624_014550</name>
</gene>
<evidence type="ECO:0000313" key="6">
    <source>
        <dbReference type="EMBL" id="GJE85376.1"/>
    </source>
</evidence>
<dbReference type="AlphaFoldDB" id="A0A9P3L7S4"/>
<dbReference type="PROSITE" id="PS50865">
    <property type="entry name" value="ZF_MYND_2"/>
    <property type="match status" value="1"/>
</dbReference>
<evidence type="ECO:0000259" key="5">
    <source>
        <dbReference type="PROSITE" id="PS50865"/>
    </source>
</evidence>
<evidence type="ECO:0000256" key="3">
    <source>
        <dbReference type="ARBA" id="ARBA00022833"/>
    </source>
</evidence>
<evidence type="ECO:0000313" key="7">
    <source>
        <dbReference type="Proteomes" id="UP000703269"/>
    </source>
</evidence>
<evidence type="ECO:0000256" key="1">
    <source>
        <dbReference type="ARBA" id="ARBA00022723"/>
    </source>
</evidence>